<evidence type="ECO:0000256" key="9">
    <source>
        <dbReference type="ARBA" id="ARBA00023136"/>
    </source>
</evidence>
<evidence type="ECO:0000313" key="16">
    <source>
        <dbReference type="EMBL" id="QPG72822.1"/>
    </source>
</evidence>
<evidence type="ECO:0000256" key="1">
    <source>
        <dbReference type="ARBA" id="ARBA00000156"/>
    </source>
</evidence>
<dbReference type="GO" id="GO:0004252">
    <property type="term" value="F:serine-type endopeptidase activity"/>
    <property type="evidence" value="ECO:0007669"/>
    <property type="project" value="InterPro"/>
</dbReference>
<evidence type="ECO:0000256" key="13">
    <source>
        <dbReference type="SAM" id="MobiDB-lite"/>
    </source>
</evidence>
<keyword evidence="5" id="KW-0645">Protease</keyword>
<evidence type="ECO:0000259" key="15">
    <source>
        <dbReference type="Pfam" id="PF01694"/>
    </source>
</evidence>
<feature type="transmembrane region" description="Helical" evidence="14">
    <location>
        <begin position="168"/>
        <end position="187"/>
    </location>
</feature>
<dbReference type="EMBL" id="CP064812">
    <property type="protein sequence ID" value="QPG72822.1"/>
    <property type="molecule type" value="Genomic_DNA"/>
</dbReference>
<feature type="transmembrane region" description="Helical" evidence="14">
    <location>
        <begin position="75"/>
        <end position="95"/>
    </location>
</feature>
<comment type="function">
    <text evidence="10">Probable rhomboid-type serine protease that catalyzes intramembrane proteolysis.</text>
</comment>
<dbReference type="Gene3D" id="1.20.1540.10">
    <property type="entry name" value="Rhomboid-like"/>
    <property type="match status" value="1"/>
</dbReference>
<dbReference type="KEGG" id="bnn:FOA43_000124"/>
<evidence type="ECO:0000313" key="17">
    <source>
        <dbReference type="Proteomes" id="UP000662931"/>
    </source>
</evidence>
<dbReference type="GO" id="GO:0005794">
    <property type="term" value="C:Golgi apparatus"/>
    <property type="evidence" value="ECO:0007669"/>
    <property type="project" value="UniProtKB-SubCell"/>
</dbReference>
<accession>A0A875RY43</accession>
<evidence type="ECO:0000256" key="10">
    <source>
        <dbReference type="ARBA" id="ARBA00037147"/>
    </source>
</evidence>
<protein>
    <recommendedName>
        <fullName evidence="11">Rhomboid-type serine protease 2</fullName>
        <ecNumber evidence="4">3.4.21.105</ecNumber>
    </recommendedName>
    <alternativeName>
        <fullName evidence="12">Rhomboid protein 2</fullName>
    </alternativeName>
</protein>
<dbReference type="PANTHER" id="PTHR43066:SF1">
    <property type="entry name" value="RHOMBOID PROTEIN 2"/>
    <property type="match status" value="1"/>
</dbReference>
<feature type="transmembrane region" description="Helical" evidence="14">
    <location>
        <begin position="136"/>
        <end position="156"/>
    </location>
</feature>
<reference evidence="16" key="1">
    <citation type="submission" date="2020-10" db="EMBL/GenBank/DDBJ databases">
        <authorList>
            <person name="Roach M.J.R."/>
        </authorList>
    </citation>
    <scope>NUCLEOTIDE SEQUENCE</scope>
    <source>
        <strain evidence="16">CBS 1945</strain>
    </source>
</reference>
<keyword evidence="17" id="KW-1185">Reference proteome</keyword>
<dbReference type="SUPFAM" id="SSF144091">
    <property type="entry name" value="Rhomboid-like"/>
    <property type="match status" value="1"/>
</dbReference>
<dbReference type="AlphaFoldDB" id="A0A875RY43"/>
<dbReference type="GO" id="GO:0006508">
    <property type="term" value="P:proteolysis"/>
    <property type="evidence" value="ECO:0007669"/>
    <property type="project" value="UniProtKB-KW"/>
</dbReference>
<dbReference type="OrthoDB" id="10257275at2759"/>
<keyword evidence="8 14" id="KW-1133">Transmembrane helix</keyword>
<comment type="subcellular location">
    <subcellularLocation>
        <location evidence="2">Golgi apparatus</location>
        <location evidence="2">cis-Golgi network membrane</location>
        <topology evidence="2">Multi-pass membrane protein</topology>
    </subcellularLocation>
</comment>
<evidence type="ECO:0000256" key="2">
    <source>
        <dbReference type="ARBA" id="ARBA00004257"/>
    </source>
</evidence>
<evidence type="ECO:0000256" key="8">
    <source>
        <dbReference type="ARBA" id="ARBA00022989"/>
    </source>
</evidence>
<dbReference type="GO" id="GO:0016020">
    <property type="term" value="C:membrane"/>
    <property type="evidence" value="ECO:0007669"/>
    <property type="project" value="InterPro"/>
</dbReference>
<dbReference type="InterPro" id="IPR035952">
    <property type="entry name" value="Rhomboid-like_sf"/>
</dbReference>
<dbReference type="GeneID" id="62193525"/>
<dbReference type="EC" id="3.4.21.105" evidence="4"/>
<feature type="transmembrane region" description="Helical" evidence="14">
    <location>
        <begin position="193"/>
        <end position="216"/>
    </location>
</feature>
<feature type="transmembrane region" description="Helical" evidence="14">
    <location>
        <begin position="25"/>
        <end position="46"/>
    </location>
</feature>
<name>A0A875RY43_EENNA</name>
<evidence type="ECO:0000256" key="3">
    <source>
        <dbReference type="ARBA" id="ARBA00009045"/>
    </source>
</evidence>
<proteinExistence type="inferred from homology"/>
<evidence type="ECO:0000256" key="4">
    <source>
        <dbReference type="ARBA" id="ARBA00013039"/>
    </source>
</evidence>
<evidence type="ECO:0000256" key="5">
    <source>
        <dbReference type="ARBA" id="ARBA00022670"/>
    </source>
</evidence>
<evidence type="ECO:0000256" key="14">
    <source>
        <dbReference type="SAM" id="Phobius"/>
    </source>
</evidence>
<feature type="region of interest" description="Disordered" evidence="13">
    <location>
        <begin position="284"/>
        <end position="304"/>
    </location>
</feature>
<keyword evidence="7" id="KW-0378">Hydrolase</keyword>
<dbReference type="Proteomes" id="UP000662931">
    <property type="component" value="Chromosome 1"/>
</dbReference>
<dbReference type="Pfam" id="PF01694">
    <property type="entry name" value="Rhomboid"/>
    <property type="match status" value="1"/>
</dbReference>
<gene>
    <name evidence="16" type="ORF">FOA43_000124</name>
</gene>
<dbReference type="InterPro" id="IPR022764">
    <property type="entry name" value="Peptidase_S54_rhomboid_dom"/>
</dbReference>
<sequence length="304" mass="33327">MSIQDNLDFNRYASMAEKYLNPSSAGAGVPALTATVSVVLTIFYIASLFNDNLVEKMCLFPDALFSLPEFPRLNTYPLVHAGFLHIFFNLVSLWAPMAQFETLNGTFHTALVLSALSLVTAISYCLLGFYFFPDTSVLGCSGWVFSFIAYFSYVNSLQHKTIRFFGRFDIPTITVPFVFLGFVFLMVPNSSFVGHLLGIIAGFVMAKGFLVPLTVLPMDLISKVEVAAHKLIELIPHQLHYIRESDVKNGRYKYDNLSLPLYTTDAAVPMASGDARVIGEAAEAGEAGSPETFKGPGHVLGTSS</sequence>
<dbReference type="RefSeq" id="XP_038776387.1">
    <property type="nucleotide sequence ID" value="XM_038920459.1"/>
</dbReference>
<feature type="transmembrane region" description="Helical" evidence="14">
    <location>
        <begin position="107"/>
        <end position="130"/>
    </location>
</feature>
<keyword evidence="6 14" id="KW-0812">Transmembrane</keyword>
<evidence type="ECO:0000256" key="7">
    <source>
        <dbReference type="ARBA" id="ARBA00022801"/>
    </source>
</evidence>
<keyword evidence="9 14" id="KW-0472">Membrane</keyword>
<dbReference type="PANTHER" id="PTHR43066">
    <property type="entry name" value="RHOMBOID-RELATED PROTEIN"/>
    <property type="match status" value="1"/>
</dbReference>
<organism evidence="16 17">
    <name type="scientific">Eeniella nana</name>
    <name type="common">Yeast</name>
    <name type="synonym">Brettanomyces nanus</name>
    <dbReference type="NCBI Taxonomy" id="13502"/>
    <lineage>
        <taxon>Eukaryota</taxon>
        <taxon>Fungi</taxon>
        <taxon>Dikarya</taxon>
        <taxon>Ascomycota</taxon>
        <taxon>Saccharomycotina</taxon>
        <taxon>Pichiomycetes</taxon>
        <taxon>Pichiales</taxon>
        <taxon>Pichiaceae</taxon>
        <taxon>Brettanomyces</taxon>
    </lineage>
</organism>
<evidence type="ECO:0000256" key="6">
    <source>
        <dbReference type="ARBA" id="ARBA00022692"/>
    </source>
</evidence>
<feature type="domain" description="Peptidase S54 rhomboid" evidence="15">
    <location>
        <begin position="70"/>
        <end position="207"/>
    </location>
</feature>
<comment type="catalytic activity">
    <reaction evidence="1">
        <text>Cleaves type-1 transmembrane domains using a catalytic dyad composed of serine and histidine that are contributed by different transmembrane domains.</text>
        <dbReference type="EC" id="3.4.21.105"/>
    </reaction>
</comment>
<comment type="similarity">
    <text evidence="3">Belongs to the peptidase S54 family.</text>
</comment>
<evidence type="ECO:0000256" key="12">
    <source>
        <dbReference type="ARBA" id="ARBA00042081"/>
    </source>
</evidence>
<evidence type="ECO:0000256" key="11">
    <source>
        <dbReference type="ARBA" id="ARBA00039804"/>
    </source>
</evidence>